<dbReference type="AlphaFoldDB" id="A0A839QX76"/>
<name>A0A839QX76_9MICO</name>
<comment type="caution">
    <text evidence="3">The sequence shown here is derived from an EMBL/GenBank/DDBJ whole genome shotgun (WGS) entry which is preliminary data.</text>
</comment>
<dbReference type="EMBL" id="JACHWP010000001">
    <property type="protein sequence ID" value="MBB3021977.1"/>
    <property type="molecule type" value="Genomic_DNA"/>
</dbReference>
<dbReference type="RefSeq" id="WP_183373656.1">
    <property type="nucleotide sequence ID" value="NZ_CBCSFZ010000003.1"/>
</dbReference>
<keyword evidence="2" id="KW-1133">Transmembrane helix</keyword>
<evidence type="ECO:0008006" key="5">
    <source>
        <dbReference type="Google" id="ProtNLM"/>
    </source>
</evidence>
<keyword evidence="4" id="KW-1185">Reference proteome</keyword>
<keyword evidence="2" id="KW-0472">Membrane</keyword>
<gene>
    <name evidence="3" type="ORF">FHX50_000225</name>
</gene>
<sequence length="549" mass="56297">MSSTPTEPHVPADPVGPTDPGPVGSSPVRSRRVAAAVLAFVPLIGVVAAGATLGQKSFTSVEDLSARSTAVAQAQSCPGPFLPPEQTTGTDEALAEQKPADTAQVRTLALEPDTSLLFGQDQVAATRLTEDGTPRTPTIDAENRDGTPLDATPVKGKAEFATASAEAGADGAIMRSTSFDSQRPIADTIQAVRTESGDFRSLALTRCWEPRVKGTFVGVSTTPGSSSVLVLTNTTDRPSSASLTVNTADGEADPQGRGTIVVAPGATERIPMESIAPGFDSLGVSVTVQGSPLAMSMETSERDGLTPHGGDIATAQQAPSTDHVFPGATITAGRPLKIDLLNSTGQPTTATVRFISPTGEVKDREMTDVQIPASGVLQLDTGTLPRGAYTVTVESEAPVFATIRSSVFGSDQPGETTSKAVDFTIQNPSDPIRNSSVLALPLGGADGQVRLFGLADTTVTVIGTKADGSLSKPVTKPVADGQTLSIAANEIDPKPEDLTGLIVVPETPSSITGDWVQTAKAGSSGPIIGSVRLADNNVAASGVNVRLQY</sequence>
<feature type="region of interest" description="Disordered" evidence="1">
    <location>
        <begin position="130"/>
        <end position="151"/>
    </location>
</feature>
<evidence type="ECO:0000313" key="3">
    <source>
        <dbReference type="EMBL" id="MBB3021977.1"/>
    </source>
</evidence>
<feature type="transmembrane region" description="Helical" evidence="2">
    <location>
        <begin position="33"/>
        <end position="53"/>
    </location>
</feature>
<organism evidence="3 4">
    <name type="scientific">Helcobacillus massiliensis</name>
    <dbReference type="NCBI Taxonomy" id="521392"/>
    <lineage>
        <taxon>Bacteria</taxon>
        <taxon>Bacillati</taxon>
        <taxon>Actinomycetota</taxon>
        <taxon>Actinomycetes</taxon>
        <taxon>Micrococcales</taxon>
        <taxon>Dermabacteraceae</taxon>
        <taxon>Helcobacillus</taxon>
    </lineage>
</organism>
<evidence type="ECO:0000313" key="4">
    <source>
        <dbReference type="Proteomes" id="UP000568050"/>
    </source>
</evidence>
<dbReference type="Pfam" id="PF18986">
    <property type="entry name" value="DUF5719"/>
    <property type="match status" value="1"/>
</dbReference>
<dbReference type="InterPro" id="IPR043777">
    <property type="entry name" value="DUF5719"/>
</dbReference>
<proteinExistence type="predicted"/>
<evidence type="ECO:0000256" key="2">
    <source>
        <dbReference type="SAM" id="Phobius"/>
    </source>
</evidence>
<accession>A0A839QX76</accession>
<feature type="region of interest" description="Disordered" evidence="1">
    <location>
        <begin position="1"/>
        <end position="27"/>
    </location>
</feature>
<reference evidence="3 4" key="1">
    <citation type="submission" date="2020-08" db="EMBL/GenBank/DDBJ databases">
        <title>Sequencing the genomes of 1000 actinobacteria strains.</title>
        <authorList>
            <person name="Klenk H.-P."/>
        </authorList>
    </citation>
    <scope>NUCLEOTIDE SEQUENCE [LARGE SCALE GENOMIC DNA]</scope>
    <source>
        <strain evidence="3 4">DSM 23040</strain>
    </source>
</reference>
<feature type="compositionally biased region" description="Low complexity" evidence="1">
    <location>
        <begin position="12"/>
        <end position="27"/>
    </location>
</feature>
<evidence type="ECO:0000256" key="1">
    <source>
        <dbReference type="SAM" id="MobiDB-lite"/>
    </source>
</evidence>
<keyword evidence="2" id="KW-0812">Transmembrane</keyword>
<protein>
    <recommendedName>
        <fullName evidence="5">Secreted protein</fullName>
    </recommendedName>
</protein>
<dbReference type="Proteomes" id="UP000568050">
    <property type="component" value="Unassembled WGS sequence"/>
</dbReference>